<dbReference type="Pfam" id="PF00348">
    <property type="entry name" value="polyprenyl_synt"/>
    <property type="match status" value="1"/>
</dbReference>
<organism evidence="1">
    <name type="scientific">bioreactor metagenome</name>
    <dbReference type="NCBI Taxonomy" id="1076179"/>
    <lineage>
        <taxon>unclassified sequences</taxon>
        <taxon>metagenomes</taxon>
        <taxon>ecological metagenomes</taxon>
    </lineage>
</organism>
<dbReference type="EMBL" id="VSSQ01037370">
    <property type="protein sequence ID" value="MPM90039.1"/>
    <property type="molecule type" value="Genomic_DNA"/>
</dbReference>
<protein>
    <submittedName>
        <fullName evidence="1">Uncharacterized protein</fullName>
    </submittedName>
</protein>
<dbReference type="InterPro" id="IPR008949">
    <property type="entry name" value="Isoprenoid_synthase_dom_sf"/>
</dbReference>
<dbReference type="SUPFAM" id="SSF48576">
    <property type="entry name" value="Terpenoid synthases"/>
    <property type="match status" value="1"/>
</dbReference>
<proteinExistence type="predicted"/>
<gene>
    <name evidence="1" type="ORF">SDC9_137155</name>
</gene>
<accession>A0A645DL70</accession>
<reference evidence="1" key="1">
    <citation type="submission" date="2019-08" db="EMBL/GenBank/DDBJ databases">
        <authorList>
            <person name="Kucharzyk K."/>
            <person name="Murdoch R.W."/>
            <person name="Higgins S."/>
            <person name="Loffler F."/>
        </authorList>
    </citation>
    <scope>NUCLEOTIDE SEQUENCE</scope>
</reference>
<dbReference type="InterPro" id="IPR000092">
    <property type="entry name" value="Polyprenyl_synt"/>
</dbReference>
<dbReference type="GO" id="GO:0004659">
    <property type="term" value="F:prenyltransferase activity"/>
    <property type="evidence" value="ECO:0007669"/>
    <property type="project" value="InterPro"/>
</dbReference>
<comment type="caution">
    <text evidence="1">The sequence shown here is derived from an EMBL/GenBank/DDBJ whole genome shotgun (WGS) entry which is preliminary data.</text>
</comment>
<name>A0A645DL70_9ZZZZ</name>
<evidence type="ECO:0000313" key="1">
    <source>
        <dbReference type="EMBL" id="MPM90039.1"/>
    </source>
</evidence>
<dbReference type="GO" id="GO:0008299">
    <property type="term" value="P:isoprenoid biosynthetic process"/>
    <property type="evidence" value="ECO:0007669"/>
    <property type="project" value="InterPro"/>
</dbReference>
<dbReference type="AlphaFoldDB" id="A0A645DL70"/>
<sequence length="114" mass="12845">MLDVYGNVASFGKKVGGDILCNKKTYLLIQAINLAEGKVKSELNHWMSQPDSDPESKVCGVTSIYNQLGAKKICEDTMSVYYEKAIAFLDKVSVDLYKKQELRNLAENLMFRND</sequence>
<dbReference type="Gene3D" id="1.10.600.10">
    <property type="entry name" value="Farnesyl Diphosphate Synthase"/>
    <property type="match status" value="1"/>
</dbReference>